<gene>
    <name evidence="2" type="ORF">M0R45_036325</name>
</gene>
<reference evidence="2 3" key="1">
    <citation type="journal article" date="2023" name="G3 (Bethesda)">
        <title>A chromosome-length genome assembly and annotation of blackberry (Rubus argutus, cv. 'Hillquist').</title>
        <authorList>
            <person name="Bruna T."/>
            <person name="Aryal R."/>
            <person name="Dudchenko O."/>
            <person name="Sargent D.J."/>
            <person name="Mead D."/>
            <person name="Buti M."/>
            <person name="Cavallini A."/>
            <person name="Hytonen T."/>
            <person name="Andres J."/>
            <person name="Pham M."/>
            <person name="Weisz D."/>
            <person name="Mascagni F."/>
            <person name="Usai G."/>
            <person name="Natali L."/>
            <person name="Bassil N."/>
            <person name="Fernandez G.E."/>
            <person name="Lomsadze A."/>
            <person name="Armour M."/>
            <person name="Olukolu B."/>
            <person name="Poorten T."/>
            <person name="Britton C."/>
            <person name="Davik J."/>
            <person name="Ashrafi H."/>
            <person name="Aiden E.L."/>
            <person name="Borodovsky M."/>
            <person name="Worthington M."/>
        </authorList>
    </citation>
    <scope>NUCLEOTIDE SEQUENCE [LARGE SCALE GENOMIC DNA]</scope>
    <source>
        <strain evidence="2">PI 553951</strain>
    </source>
</reference>
<organism evidence="2 3">
    <name type="scientific">Rubus argutus</name>
    <name type="common">Southern blackberry</name>
    <dbReference type="NCBI Taxonomy" id="59490"/>
    <lineage>
        <taxon>Eukaryota</taxon>
        <taxon>Viridiplantae</taxon>
        <taxon>Streptophyta</taxon>
        <taxon>Embryophyta</taxon>
        <taxon>Tracheophyta</taxon>
        <taxon>Spermatophyta</taxon>
        <taxon>Magnoliopsida</taxon>
        <taxon>eudicotyledons</taxon>
        <taxon>Gunneridae</taxon>
        <taxon>Pentapetalae</taxon>
        <taxon>rosids</taxon>
        <taxon>fabids</taxon>
        <taxon>Rosales</taxon>
        <taxon>Rosaceae</taxon>
        <taxon>Rosoideae</taxon>
        <taxon>Rosoideae incertae sedis</taxon>
        <taxon>Rubus</taxon>
    </lineage>
</organism>
<dbReference type="EMBL" id="JBEDUW010000007">
    <property type="protein sequence ID" value="KAK9912463.1"/>
    <property type="molecule type" value="Genomic_DNA"/>
</dbReference>
<name>A0AAW1VVS3_RUBAR</name>
<feature type="region of interest" description="Disordered" evidence="1">
    <location>
        <begin position="28"/>
        <end position="152"/>
    </location>
</feature>
<accession>A0AAW1VVS3</accession>
<sequence>MSKAINPIMVGSSQNDQDGITWKINVNQGNRNSYPIAEKTFPVQDDKKPIKPWPSLPPPLDPHIPTDRYMNESSTSSSQIELRSGRVVRQTSRGRQPRRGLRSGSAPPIPGTHELPKSSPARSETMGDPIDEQVPPIDEGELPLSHYDEIKI</sequence>
<comment type="caution">
    <text evidence="2">The sequence shown here is derived from an EMBL/GenBank/DDBJ whole genome shotgun (WGS) entry which is preliminary data.</text>
</comment>
<feature type="compositionally biased region" description="Polar residues" evidence="1">
    <location>
        <begin position="71"/>
        <end position="81"/>
    </location>
</feature>
<dbReference type="Proteomes" id="UP001457282">
    <property type="component" value="Unassembled WGS sequence"/>
</dbReference>
<evidence type="ECO:0000256" key="1">
    <source>
        <dbReference type="SAM" id="MobiDB-lite"/>
    </source>
</evidence>
<feature type="compositionally biased region" description="Pro residues" evidence="1">
    <location>
        <begin position="51"/>
        <end position="62"/>
    </location>
</feature>
<evidence type="ECO:0000313" key="2">
    <source>
        <dbReference type="EMBL" id="KAK9912463.1"/>
    </source>
</evidence>
<dbReference type="AlphaFoldDB" id="A0AAW1VVS3"/>
<proteinExistence type="predicted"/>
<evidence type="ECO:0000313" key="3">
    <source>
        <dbReference type="Proteomes" id="UP001457282"/>
    </source>
</evidence>
<keyword evidence="3" id="KW-1185">Reference proteome</keyword>
<protein>
    <submittedName>
        <fullName evidence="2">Uncharacterized protein</fullName>
    </submittedName>
</protein>